<gene>
    <name evidence="1" type="ORF">BDV39DRAFT_168760</name>
</gene>
<proteinExistence type="predicted"/>
<evidence type="ECO:0000313" key="1">
    <source>
        <dbReference type="EMBL" id="KAE8331410.1"/>
    </source>
</evidence>
<name>A0A5N6XIN7_9EURO</name>
<dbReference type="EMBL" id="ML741769">
    <property type="protein sequence ID" value="KAE8331410.1"/>
    <property type="molecule type" value="Genomic_DNA"/>
</dbReference>
<keyword evidence="2" id="KW-1185">Reference proteome</keyword>
<sequence>MGFFWQQSIRTCCGGVAAMILRRRLSDSLQYWAWRRHVGGIDGSISASALLNSCGAGFVGN</sequence>
<accession>A0A5N6XIN7</accession>
<organism evidence="1 2">
    <name type="scientific">Aspergillus sergii</name>
    <dbReference type="NCBI Taxonomy" id="1034303"/>
    <lineage>
        <taxon>Eukaryota</taxon>
        <taxon>Fungi</taxon>
        <taxon>Dikarya</taxon>
        <taxon>Ascomycota</taxon>
        <taxon>Pezizomycotina</taxon>
        <taxon>Eurotiomycetes</taxon>
        <taxon>Eurotiomycetidae</taxon>
        <taxon>Eurotiales</taxon>
        <taxon>Aspergillaceae</taxon>
        <taxon>Aspergillus</taxon>
        <taxon>Aspergillus subgen. Circumdati</taxon>
    </lineage>
</organism>
<protein>
    <submittedName>
        <fullName evidence="1">Uncharacterized protein</fullName>
    </submittedName>
</protein>
<dbReference type="Proteomes" id="UP000325945">
    <property type="component" value="Unassembled WGS sequence"/>
</dbReference>
<evidence type="ECO:0000313" key="2">
    <source>
        <dbReference type="Proteomes" id="UP000325945"/>
    </source>
</evidence>
<reference evidence="2" key="1">
    <citation type="submission" date="2019-04" db="EMBL/GenBank/DDBJ databases">
        <title>Friends and foes A comparative genomics studyof 23 Aspergillus species from section Flavi.</title>
        <authorList>
            <consortium name="DOE Joint Genome Institute"/>
            <person name="Kjaerbolling I."/>
            <person name="Vesth T."/>
            <person name="Frisvad J.C."/>
            <person name="Nybo J.L."/>
            <person name="Theobald S."/>
            <person name="Kildgaard S."/>
            <person name="Isbrandt T."/>
            <person name="Kuo A."/>
            <person name="Sato A."/>
            <person name="Lyhne E.K."/>
            <person name="Kogle M.E."/>
            <person name="Wiebenga A."/>
            <person name="Kun R.S."/>
            <person name="Lubbers R.J."/>
            <person name="Makela M.R."/>
            <person name="Barry K."/>
            <person name="Chovatia M."/>
            <person name="Clum A."/>
            <person name="Daum C."/>
            <person name="Haridas S."/>
            <person name="He G."/>
            <person name="LaButti K."/>
            <person name="Lipzen A."/>
            <person name="Mondo S."/>
            <person name="Riley R."/>
            <person name="Salamov A."/>
            <person name="Simmons B.A."/>
            <person name="Magnuson J.K."/>
            <person name="Henrissat B."/>
            <person name="Mortensen U.H."/>
            <person name="Larsen T.O."/>
            <person name="Devries R.P."/>
            <person name="Grigoriev I.V."/>
            <person name="Machida M."/>
            <person name="Baker S.E."/>
            <person name="Andersen M.R."/>
        </authorList>
    </citation>
    <scope>NUCLEOTIDE SEQUENCE [LARGE SCALE GENOMIC DNA]</scope>
    <source>
        <strain evidence="2">CBS 130017</strain>
    </source>
</reference>
<dbReference type="AlphaFoldDB" id="A0A5N6XIN7"/>